<dbReference type="PANTHER" id="PTHR23117:SF13">
    <property type="entry name" value="GUANYLATE KINASE"/>
    <property type="match status" value="1"/>
</dbReference>
<comment type="subcellular location">
    <subcellularLocation>
        <location evidence="9">Cytoplasm</location>
    </subcellularLocation>
</comment>
<dbReference type="Proteomes" id="UP000031518">
    <property type="component" value="Unassembled WGS sequence"/>
</dbReference>
<keyword evidence="4 9" id="KW-0808">Transferase</keyword>
<keyword evidence="9" id="KW-0963">Cytoplasm</keyword>
<dbReference type="FunFam" id="3.30.63.10:FF:000002">
    <property type="entry name" value="Guanylate kinase 1"/>
    <property type="match status" value="1"/>
</dbReference>
<dbReference type="PROSITE" id="PS50052">
    <property type="entry name" value="GUANYLATE_KINASE_2"/>
    <property type="match status" value="1"/>
</dbReference>
<dbReference type="PROSITE" id="PS00856">
    <property type="entry name" value="GUANYLATE_KINASE_1"/>
    <property type="match status" value="1"/>
</dbReference>
<gene>
    <name evidence="9" type="primary">gmk</name>
    <name evidence="11" type="ORF">PYK22_02241</name>
</gene>
<dbReference type="Pfam" id="PF00625">
    <property type="entry name" value="Guanylate_kin"/>
    <property type="match status" value="1"/>
</dbReference>
<keyword evidence="12" id="KW-1185">Reference proteome</keyword>
<feature type="binding site" evidence="9">
    <location>
        <begin position="7"/>
        <end position="14"/>
    </location>
    <ligand>
        <name>ATP</name>
        <dbReference type="ChEBI" id="CHEBI:30616"/>
    </ligand>
</feature>
<evidence type="ECO:0000256" key="8">
    <source>
        <dbReference type="ARBA" id="ARBA00030128"/>
    </source>
</evidence>
<dbReference type="InterPro" id="IPR020590">
    <property type="entry name" value="Guanylate_kinase_CS"/>
</dbReference>
<name>A0A0B6WYQ5_9BACT</name>
<dbReference type="InterPro" id="IPR008145">
    <property type="entry name" value="GK/Ca_channel_bsu"/>
</dbReference>
<keyword evidence="7 9" id="KW-0067">ATP-binding</keyword>
<reference evidence="11 12" key="1">
    <citation type="submission" date="2013-12" db="EMBL/GenBank/DDBJ databases">
        <authorList>
            <person name="Stott M."/>
        </authorList>
    </citation>
    <scope>NUCLEOTIDE SEQUENCE [LARGE SCALE GENOMIC DNA]</scope>
    <source>
        <strain evidence="11 12">K22</strain>
    </source>
</reference>
<dbReference type="CDD" id="cd00071">
    <property type="entry name" value="GMPK"/>
    <property type="match status" value="1"/>
</dbReference>
<dbReference type="HAMAP" id="MF_00328">
    <property type="entry name" value="Guanylate_kinase"/>
    <property type="match status" value="1"/>
</dbReference>
<dbReference type="AlphaFoldDB" id="A0A0B6WYQ5"/>
<dbReference type="EMBL" id="CBXV010000007">
    <property type="protein sequence ID" value="CDM66226.1"/>
    <property type="molecule type" value="Genomic_DNA"/>
</dbReference>
<evidence type="ECO:0000313" key="12">
    <source>
        <dbReference type="Proteomes" id="UP000031518"/>
    </source>
</evidence>
<evidence type="ECO:0000256" key="7">
    <source>
        <dbReference type="ARBA" id="ARBA00022840"/>
    </source>
</evidence>
<dbReference type="InterPro" id="IPR017665">
    <property type="entry name" value="Guanylate_kinase"/>
</dbReference>
<dbReference type="EC" id="2.7.4.8" evidence="2 9"/>
<proteinExistence type="inferred from homology"/>
<comment type="similarity">
    <text evidence="1 9">Belongs to the guanylate kinase family.</text>
</comment>
<dbReference type="Gene3D" id="3.30.63.10">
    <property type="entry name" value="Guanylate Kinase phosphate binding domain"/>
    <property type="match status" value="1"/>
</dbReference>
<reference evidence="11 12" key="2">
    <citation type="submission" date="2015-01" db="EMBL/GenBank/DDBJ databases">
        <title>Complete genome sequence of Pyrinomonas methylaliphatogenes type strain K22T.</title>
        <authorList>
            <person name="Lee K.C.Y."/>
            <person name="Power J.F."/>
            <person name="Dunfield P.F."/>
            <person name="Morgan X.C."/>
            <person name="Huttenhower C."/>
            <person name="Stott M.B."/>
        </authorList>
    </citation>
    <scope>NUCLEOTIDE SEQUENCE [LARGE SCALE GENOMIC DNA]</scope>
    <source>
        <strain evidence="11 12">K22</strain>
    </source>
</reference>
<organism evidence="11 12">
    <name type="scientific">Pyrinomonas methylaliphatogenes</name>
    <dbReference type="NCBI Taxonomy" id="454194"/>
    <lineage>
        <taxon>Bacteria</taxon>
        <taxon>Pseudomonadati</taxon>
        <taxon>Acidobacteriota</taxon>
        <taxon>Blastocatellia</taxon>
        <taxon>Blastocatellales</taxon>
        <taxon>Pyrinomonadaceae</taxon>
        <taxon>Pyrinomonas</taxon>
    </lineage>
</organism>
<protein>
    <recommendedName>
        <fullName evidence="3 9">Guanylate kinase</fullName>
        <ecNumber evidence="2 9">2.7.4.8</ecNumber>
    </recommendedName>
    <alternativeName>
        <fullName evidence="8 9">GMP kinase</fullName>
    </alternativeName>
</protein>
<evidence type="ECO:0000256" key="1">
    <source>
        <dbReference type="ARBA" id="ARBA00005790"/>
    </source>
</evidence>
<dbReference type="InterPro" id="IPR027417">
    <property type="entry name" value="P-loop_NTPase"/>
</dbReference>
<keyword evidence="6 9" id="KW-0418">Kinase</keyword>
<dbReference type="SMART" id="SM00072">
    <property type="entry name" value="GuKc"/>
    <property type="match status" value="1"/>
</dbReference>
<evidence type="ECO:0000313" key="11">
    <source>
        <dbReference type="EMBL" id="CDM66226.1"/>
    </source>
</evidence>
<sequence length="206" mass="23479">MLIVVSSPSGGGKGTLIQRVRRTVPGLSYSVSWTTRQPRPGEVEGRDYHFVSREEFERMRDSGGFLEWALVHGNYYGTAWSEVERAQRAGLDVILEIDVQGAANVRRLASDAVTIFILPPSFEVLRERLTRRGSEALPDLELRLRNARSEVERYREFEYIILNDDVERAAQQLAAVIYAERARRQRQEAIVTRVLATFPPNAQEAF</sequence>
<dbReference type="Gene3D" id="3.40.50.300">
    <property type="entry name" value="P-loop containing nucleotide triphosphate hydrolases"/>
    <property type="match status" value="1"/>
</dbReference>
<dbReference type="SUPFAM" id="SSF52540">
    <property type="entry name" value="P-loop containing nucleoside triphosphate hydrolases"/>
    <property type="match status" value="1"/>
</dbReference>
<dbReference type="PANTHER" id="PTHR23117">
    <property type="entry name" value="GUANYLATE KINASE-RELATED"/>
    <property type="match status" value="1"/>
</dbReference>
<evidence type="ECO:0000256" key="9">
    <source>
        <dbReference type="HAMAP-Rule" id="MF_00328"/>
    </source>
</evidence>
<dbReference type="NCBIfam" id="TIGR03263">
    <property type="entry name" value="guanyl_kin"/>
    <property type="match status" value="1"/>
</dbReference>
<evidence type="ECO:0000256" key="3">
    <source>
        <dbReference type="ARBA" id="ARBA00016296"/>
    </source>
</evidence>
<accession>A0A0B6WYQ5</accession>
<dbReference type="GO" id="GO:0005829">
    <property type="term" value="C:cytosol"/>
    <property type="evidence" value="ECO:0007669"/>
    <property type="project" value="TreeGrafter"/>
</dbReference>
<dbReference type="GO" id="GO:0005524">
    <property type="term" value="F:ATP binding"/>
    <property type="evidence" value="ECO:0007669"/>
    <property type="project" value="UniProtKB-UniRule"/>
</dbReference>
<keyword evidence="5 9" id="KW-0547">Nucleotide-binding</keyword>
<dbReference type="InterPro" id="IPR008144">
    <property type="entry name" value="Guanylate_kin-like_dom"/>
</dbReference>
<evidence type="ECO:0000259" key="10">
    <source>
        <dbReference type="PROSITE" id="PS50052"/>
    </source>
</evidence>
<evidence type="ECO:0000256" key="4">
    <source>
        <dbReference type="ARBA" id="ARBA00022679"/>
    </source>
</evidence>
<dbReference type="STRING" id="454194.PYK22_02241"/>
<evidence type="ECO:0000256" key="6">
    <source>
        <dbReference type="ARBA" id="ARBA00022777"/>
    </source>
</evidence>
<comment type="catalytic activity">
    <reaction evidence="9">
        <text>GMP + ATP = GDP + ADP</text>
        <dbReference type="Rhea" id="RHEA:20780"/>
        <dbReference type="ChEBI" id="CHEBI:30616"/>
        <dbReference type="ChEBI" id="CHEBI:58115"/>
        <dbReference type="ChEBI" id="CHEBI:58189"/>
        <dbReference type="ChEBI" id="CHEBI:456216"/>
        <dbReference type="EC" id="2.7.4.8"/>
    </reaction>
</comment>
<dbReference type="GO" id="GO:0004385">
    <property type="term" value="F:GMP kinase activity"/>
    <property type="evidence" value="ECO:0007669"/>
    <property type="project" value="UniProtKB-UniRule"/>
</dbReference>
<comment type="function">
    <text evidence="9">Essential for recycling GMP and indirectly, cGMP.</text>
</comment>
<evidence type="ECO:0000256" key="2">
    <source>
        <dbReference type="ARBA" id="ARBA00012961"/>
    </source>
</evidence>
<evidence type="ECO:0000256" key="5">
    <source>
        <dbReference type="ARBA" id="ARBA00022741"/>
    </source>
</evidence>
<feature type="domain" description="Guanylate kinase-like" evidence="10">
    <location>
        <begin position="1"/>
        <end position="178"/>
    </location>
</feature>